<evidence type="ECO:0000259" key="1">
    <source>
        <dbReference type="PROSITE" id="PS51208"/>
    </source>
</evidence>
<dbReference type="PANTHER" id="PTHR12338">
    <property type="entry name" value="AUTOTRANSPORTER"/>
    <property type="match status" value="1"/>
</dbReference>
<evidence type="ECO:0000313" key="2">
    <source>
        <dbReference type="EMBL" id="SFC79688.1"/>
    </source>
</evidence>
<dbReference type="Gene3D" id="2.160.20.20">
    <property type="match status" value="1"/>
</dbReference>
<dbReference type="Pfam" id="PF03797">
    <property type="entry name" value="Autotransporter"/>
    <property type="match status" value="1"/>
</dbReference>
<dbReference type="EMBL" id="FOLW01000004">
    <property type="protein sequence ID" value="SFC79688.1"/>
    <property type="molecule type" value="Genomic_DNA"/>
</dbReference>
<dbReference type="AlphaFoldDB" id="A0AAJ5BH58"/>
<dbReference type="InterPro" id="IPR036709">
    <property type="entry name" value="Autotransporte_beta_dom_sf"/>
</dbReference>
<dbReference type="PANTHER" id="PTHR12338:SF5">
    <property type="entry name" value="ANTIGEN 43-RELATED"/>
    <property type="match status" value="1"/>
</dbReference>
<dbReference type="InterPro" id="IPR043990">
    <property type="entry name" value="AC_1"/>
</dbReference>
<dbReference type="Pfam" id="PF18883">
    <property type="entry name" value="AC_1"/>
    <property type="match status" value="1"/>
</dbReference>
<comment type="caution">
    <text evidence="2">The sequence shown here is derived from an EMBL/GenBank/DDBJ whole genome shotgun (WGS) entry which is preliminary data.</text>
</comment>
<dbReference type="RefSeq" id="WP_074822321.1">
    <property type="nucleotide sequence ID" value="NZ_FOLW01000004.1"/>
</dbReference>
<dbReference type="SUPFAM" id="SSF103515">
    <property type="entry name" value="Autotransporter"/>
    <property type="match status" value="1"/>
</dbReference>
<dbReference type="GO" id="GO:0019867">
    <property type="term" value="C:outer membrane"/>
    <property type="evidence" value="ECO:0007669"/>
    <property type="project" value="InterPro"/>
</dbReference>
<dbReference type="InterPro" id="IPR050909">
    <property type="entry name" value="Bact_Autotransporter_VF"/>
</dbReference>
<dbReference type="PROSITE" id="PS51208">
    <property type="entry name" value="AUTOTRANSPORTER"/>
    <property type="match status" value="1"/>
</dbReference>
<dbReference type="SUPFAM" id="SSF51126">
    <property type="entry name" value="Pectin lyase-like"/>
    <property type="match status" value="1"/>
</dbReference>
<dbReference type="InterPro" id="IPR011050">
    <property type="entry name" value="Pectin_lyase_fold/virulence"/>
</dbReference>
<gene>
    <name evidence="2" type="ORF">SAMN02745723_104154</name>
</gene>
<accession>A0AAJ5BH58</accession>
<dbReference type="Gene3D" id="2.40.128.130">
    <property type="entry name" value="Autotransporter beta-domain"/>
    <property type="match status" value="1"/>
</dbReference>
<dbReference type="NCBIfam" id="TIGR01414">
    <property type="entry name" value="autotrans_barl"/>
    <property type="match status" value="1"/>
</dbReference>
<sequence length="904" mass="94522">MKKTINTHCENFNIKNQKTLIRKLSINSISTPLLLISLGASPFINAETTTLTSSNETISSDVFGTNGDQSNGDDAQEGIIWSPVANTPSQLIINSSVNVIGGNGERTVPDIPTSNAGAALKLDNTFSQGEIFNSGNLKGGKGGSNAVFGGNGGDALLVSSGILVLENRANAVISGGDADNGGYTGTGITQGHGGIGGDGISITNGQLTLTNFSTATITGGNGGKGYFPDFNNEGEGDGAAAGNAITLTSNNNTITNQNSASIIGGEGGTPAEGKIAGNGGIGIKITGDNNIIVNEGLIAGGKDGSQQINANAIELIGNNNTLELSGNYNLTGNVLAQGTNNTLILSGGGNRFALDSLVETLNQSSDSQFSGFDTYKKQNSGIWTLTGQNTAASNWLVEGGVLNIGDQNNSAELLGNITIGSEATLSGLGSVNGTVENNGTIAALNSIVNYQDVAPGNLNMGSLINNGVINLAGSSAGNTLTVNGNYTGGGTLILNTLLNGANSLTDKLIVAGDTSGETGIIVNNIKTNGARTLNNIHNIEVVKVAGQSNGIFTLKNRVTIGAYEYFLYKNGLNEEDGNWYLRSELADGNSDKVYHPEAGGYMANMAAASKLFNLNLKGREGRAENSSMWLRQVGSHTRSRDSSGQLHNTTNSYVVQGGGEIFSLQTDDTGRIGFGLIAGYGEAKSKTNAPRTGHISKNTVNGYNTGIYSTWFQDANTLHGAYVDSWIQYSWLKAKVDGQQLSSEDYDINGFSASMETGYRLDLYQGINGNVYFTPHSQIIWSGIKADDHTDINGTAISSSGSDNIQTRLGLTLSREGVSDKDKGTEKLFTTYAEINWLYNSKQAGAILDTNRVQQAGSRHIGELKLGTEGQVNRHLNLWTNVAQQLGGNGYSDTSLTVGIKYRF</sequence>
<dbReference type="InterPro" id="IPR012332">
    <property type="entry name" value="Autotransporter_pectin_lyase_C"/>
</dbReference>
<dbReference type="Proteomes" id="UP000226420">
    <property type="component" value="Unassembled WGS sequence"/>
</dbReference>
<dbReference type="SMART" id="SM00869">
    <property type="entry name" value="Autotransporter"/>
    <property type="match status" value="1"/>
</dbReference>
<proteinExistence type="predicted"/>
<dbReference type="CDD" id="cd01344">
    <property type="entry name" value="PL2_Passenger_AT"/>
    <property type="match status" value="1"/>
</dbReference>
<dbReference type="InterPro" id="IPR005546">
    <property type="entry name" value="Autotransporte_beta"/>
</dbReference>
<dbReference type="InterPro" id="IPR006315">
    <property type="entry name" value="OM_autotransptr_brl_dom"/>
</dbReference>
<name>A0AAJ5BH58_9GAMM</name>
<organism evidence="2 3">
    <name type="scientific">Pragia fontium DSM 5563 = ATCC 49100</name>
    <dbReference type="NCBI Taxonomy" id="1122977"/>
    <lineage>
        <taxon>Bacteria</taxon>
        <taxon>Pseudomonadati</taxon>
        <taxon>Pseudomonadota</taxon>
        <taxon>Gammaproteobacteria</taxon>
        <taxon>Enterobacterales</taxon>
        <taxon>Budviciaceae</taxon>
        <taxon>Pragia</taxon>
    </lineage>
</organism>
<protein>
    <submittedName>
        <fullName evidence="2">Autotransporter family porin</fullName>
    </submittedName>
</protein>
<evidence type="ECO:0000313" key="3">
    <source>
        <dbReference type="Proteomes" id="UP000226420"/>
    </source>
</evidence>
<reference evidence="2 3" key="1">
    <citation type="submission" date="2016-10" db="EMBL/GenBank/DDBJ databases">
        <authorList>
            <person name="Varghese N."/>
            <person name="Submissions S."/>
        </authorList>
    </citation>
    <scope>NUCLEOTIDE SEQUENCE [LARGE SCALE GENOMIC DNA]</scope>
    <source>
        <strain evidence="2 3">DSM 5563</strain>
    </source>
</reference>
<feature type="domain" description="Autotransporter" evidence="1">
    <location>
        <begin position="621"/>
        <end position="904"/>
    </location>
</feature>